<organism evidence="5 6">
    <name type="scientific">Pseudoalteromonas aurantia 208</name>
    <dbReference type="NCBI Taxonomy" id="1314867"/>
    <lineage>
        <taxon>Bacteria</taxon>
        <taxon>Pseudomonadati</taxon>
        <taxon>Pseudomonadota</taxon>
        <taxon>Gammaproteobacteria</taxon>
        <taxon>Alteromonadales</taxon>
        <taxon>Pseudoalteromonadaceae</taxon>
        <taxon>Pseudoalteromonas</taxon>
    </lineage>
</organism>
<dbReference type="SUPFAM" id="SSF55811">
    <property type="entry name" value="Nudix"/>
    <property type="match status" value="1"/>
</dbReference>
<reference evidence="5 6" key="1">
    <citation type="submission" date="2015-03" db="EMBL/GenBank/DDBJ databases">
        <title>Genome sequence of Pseudoalteromonas aurantia.</title>
        <authorList>
            <person name="Xie B.-B."/>
            <person name="Rong J.-C."/>
            <person name="Qin Q.-L."/>
            <person name="Zhang Y.-Z."/>
        </authorList>
    </citation>
    <scope>NUCLEOTIDE SEQUENCE [LARGE SCALE GENOMIC DNA]</scope>
    <source>
        <strain evidence="5 6">208</strain>
    </source>
</reference>
<dbReference type="InterPro" id="IPR000086">
    <property type="entry name" value="NUDIX_hydrolase_dom"/>
</dbReference>
<evidence type="ECO:0000256" key="3">
    <source>
        <dbReference type="RuleBase" id="RU003476"/>
    </source>
</evidence>
<dbReference type="CDD" id="cd02883">
    <property type="entry name" value="NUDIX_Hydrolase"/>
    <property type="match status" value="1"/>
</dbReference>
<dbReference type="RefSeq" id="WP_192506636.1">
    <property type="nucleotide sequence ID" value="NZ_AQGV01000012.1"/>
</dbReference>
<evidence type="ECO:0000256" key="1">
    <source>
        <dbReference type="ARBA" id="ARBA00001946"/>
    </source>
</evidence>
<dbReference type="Proteomes" id="UP000615755">
    <property type="component" value="Unassembled WGS sequence"/>
</dbReference>
<dbReference type="Gene3D" id="3.90.79.10">
    <property type="entry name" value="Nucleoside Triphosphate Pyrophosphohydrolase"/>
    <property type="match status" value="1"/>
</dbReference>
<dbReference type="EMBL" id="AQGV01000012">
    <property type="protein sequence ID" value="MBE0367173.1"/>
    <property type="molecule type" value="Genomic_DNA"/>
</dbReference>
<comment type="similarity">
    <text evidence="3">Belongs to the Nudix hydrolase family.</text>
</comment>
<feature type="domain" description="Nudix hydrolase" evidence="4">
    <location>
        <begin position="17"/>
        <end position="152"/>
    </location>
</feature>
<proteinExistence type="inferred from homology"/>
<dbReference type="PROSITE" id="PS00893">
    <property type="entry name" value="NUDIX_BOX"/>
    <property type="match status" value="1"/>
</dbReference>
<evidence type="ECO:0000259" key="4">
    <source>
        <dbReference type="PROSITE" id="PS51462"/>
    </source>
</evidence>
<dbReference type="InterPro" id="IPR020476">
    <property type="entry name" value="Nudix_hydrolase"/>
</dbReference>
<dbReference type="InterPro" id="IPR020084">
    <property type="entry name" value="NUDIX_hydrolase_CS"/>
</dbReference>
<sequence>MRSLNSTPVKPLLGTQFTRQTTRAIVLDGDKILLLYTARYDDYTLPGGGVDSGESIQDALLRELQEETGVRQITQIEVFGRYEEYRPWYKNDFDVIHIVSDCYICDICGHFDTPKMEDYETANGMSPMWVDINTAIEHNKKTLANSQKQGLSLIREISLLEQIKDHYMTSNHSE</sequence>
<dbReference type="PROSITE" id="PS51462">
    <property type="entry name" value="NUDIX"/>
    <property type="match status" value="1"/>
</dbReference>
<protein>
    <recommendedName>
        <fullName evidence="4">Nudix hydrolase domain-containing protein</fullName>
    </recommendedName>
</protein>
<keyword evidence="2 3" id="KW-0378">Hydrolase</keyword>
<dbReference type="InterPro" id="IPR015797">
    <property type="entry name" value="NUDIX_hydrolase-like_dom_sf"/>
</dbReference>
<dbReference type="PANTHER" id="PTHR43046:SF15">
    <property type="entry name" value="MUTT_NUDIX FAMILY PROTEIN"/>
    <property type="match status" value="1"/>
</dbReference>
<evidence type="ECO:0000313" key="5">
    <source>
        <dbReference type="EMBL" id="MBE0367173.1"/>
    </source>
</evidence>
<keyword evidence="6" id="KW-1185">Reference proteome</keyword>
<gene>
    <name evidence="5" type="ORF">PAUR_a0489</name>
</gene>
<accession>A0ABR9EBM8</accession>
<dbReference type="PANTHER" id="PTHR43046">
    <property type="entry name" value="GDP-MANNOSE MANNOSYL HYDROLASE"/>
    <property type="match status" value="1"/>
</dbReference>
<dbReference type="Pfam" id="PF00293">
    <property type="entry name" value="NUDIX"/>
    <property type="match status" value="1"/>
</dbReference>
<comment type="cofactor">
    <cofactor evidence="1">
        <name>Mg(2+)</name>
        <dbReference type="ChEBI" id="CHEBI:18420"/>
    </cofactor>
</comment>
<comment type="caution">
    <text evidence="5">The sequence shown here is derived from an EMBL/GenBank/DDBJ whole genome shotgun (WGS) entry which is preliminary data.</text>
</comment>
<name>A0ABR9EBM8_9GAMM</name>
<evidence type="ECO:0000256" key="2">
    <source>
        <dbReference type="ARBA" id="ARBA00022801"/>
    </source>
</evidence>
<evidence type="ECO:0000313" key="6">
    <source>
        <dbReference type="Proteomes" id="UP000615755"/>
    </source>
</evidence>
<dbReference type="PRINTS" id="PR00502">
    <property type="entry name" value="NUDIXFAMILY"/>
</dbReference>